<dbReference type="EMBL" id="GBRH01230627">
    <property type="protein sequence ID" value="JAD67268.1"/>
    <property type="molecule type" value="Transcribed_RNA"/>
</dbReference>
<keyword evidence="1" id="KW-0472">Membrane</keyword>
<evidence type="ECO:0000313" key="2">
    <source>
        <dbReference type="EMBL" id="JAD67268.1"/>
    </source>
</evidence>
<name>A0A0A9BYH3_ARUDO</name>
<evidence type="ECO:0000256" key="1">
    <source>
        <dbReference type="SAM" id="Phobius"/>
    </source>
</evidence>
<reference evidence="2" key="2">
    <citation type="journal article" date="2015" name="Data Brief">
        <title>Shoot transcriptome of the giant reed, Arundo donax.</title>
        <authorList>
            <person name="Barrero R.A."/>
            <person name="Guerrero F.D."/>
            <person name="Moolhuijzen P."/>
            <person name="Goolsby J.A."/>
            <person name="Tidwell J."/>
            <person name="Bellgard S.E."/>
            <person name="Bellgard M.I."/>
        </authorList>
    </citation>
    <scope>NUCLEOTIDE SEQUENCE</scope>
    <source>
        <tissue evidence="2">Shoot tissue taken approximately 20 cm above the soil surface</tissue>
    </source>
</reference>
<keyword evidence="1" id="KW-1133">Transmembrane helix</keyword>
<reference evidence="2" key="1">
    <citation type="submission" date="2014-09" db="EMBL/GenBank/DDBJ databases">
        <authorList>
            <person name="Magalhaes I.L.F."/>
            <person name="Oliveira U."/>
            <person name="Santos F.R."/>
            <person name="Vidigal T.H.D.A."/>
            <person name="Brescovit A.D."/>
            <person name="Santos A.J."/>
        </authorList>
    </citation>
    <scope>NUCLEOTIDE SEQUENCE</scope>
    <source>
        <tissue evidence="2">Shoot tissue taken approximately 20 cm above the soil surface</tissue>
    </source>
</reference>
<dbReference type="AlphaFoldDB" id="A0A0A9BYH3"/>
<organism evidence="2">
    <name type="scientific">Arundo donax</name>
    <name type="common">Giant reed</name>
    <name type="synonym">Donax arundinaceus</name>
    <dbReference type="NCBI Taxonomy" id="35708"/>
    <lineage>
        <taxon>Eukaryota</taxon>
        <taxon>Viridiplantae</taxon>
        <taxon>Streptophyta</taxon>
        <taxon>Embryophyta</taxon>
        <taxon>Tracheophyta</taxon>
        <taxon>Spermatophyta</taxon>
        <taxon>Magnoliopsida</taxon>
        <taxon>Liliopsida</taxon>
        <taxon>Poales</taxon>
        <taxon>Poaceae</taxon>
        <taxon>PACMAD clade</taxon>
        <taxon>Arundinoideae</taxon>
        <taxon>Arundineae</taxon>
        <taxon>Arundo</taxon>
    </lineage>
</organism>
<accession>A0A0A9BYH3</accession>
<feature type="transmembrane region" description="Helical" evidence="1">
    <location>
        <begin position="5"/>
        <end position="21"/>
    </location>
</feature>
<feature type="transmembrane region" description="Helical" evidence="1">
    <location>
        <begin position="27"/>
        <end position="45"/>
    </location>
</feature>
<protein>
    <submittedName>
        <fullName evidence="2">Uncharacterized protein</fullName>
    </submittedName>
</protein>
<proteinExistence type="predicted"/>
<keyword evidence="1" id="KW-0812">Transmembrane</keyword>
<sequence length="55" mass="6645">MYYGFVLLFCVFLLKLVLMYLNHFSFIFDSLFSVVIHLWYGYFILRGLDCDHSSH</sequence>